<accession>A0A1Z3U593</accession>
<dbReference type="EMBL" id="CP022048">
    <property type="protein sequence ID" value="ASE38459.1"/>
    <property type="molecule type" value="Genomic_DNA"/>
</dbReference>
<evidence type="ECO:0000259" key="2">
    <source>
        <dbReference type="Pfam" id="PF02357"/>
    </source>
</evidence>
<dbReference type="AlphaFoldDB" id="A0A1Z3U593"/>
<organism evidence="3 4">
    <name type="scientific">Brevundimonas vesicularis</name>
    <name type="common">Pseudomonas vesicularis</name>
    <dbReference type="NCBI Taxonomy" id="41276"/>
    <lineage>
        <taxon>Bacteria</taxon>
        <taxon>Pseudomonadati</taxon>
        <taxon>Pseudomonadota</taxon>
        <taxon>Alphaproteobacteria</taxon>
        <taxon>Caulobacterales</taxon>
        <taxon>Caulobacteraceae</taxon>
        <taxon>Brevundimonas</taxon>
    </lineage>
</organism>
<proteinExistence type="predicted"/>
<dbReference type="InterPro" id="IPR036735">
    <property type="entry name" value="NGN_dom_sf"/>
</dbReference>
<dbReference type="GO" id="GO:0006354">
    <property type="term" value="P:DNA-templated transcription elongation"/>
    <property type="evidence" value="ECO:0007669"/>
    <property type="project" value="InterPro"/>
</dbReference>
<dbReference type="Gene3D" id="3.30.70.940">
    <property type="entry name" value="NusG, N-terminal domain"/>
    <property type="match status" value="1"/>
</dbReference>
<dbReference type="Proteomes" id="UP000197050">
    <property type="component" value="Chromosome"/>
</dbReference>
<evidence type="ECO:0000313" key="3">
    <source>
        <dbReference type="EMBL" id="ASE38459.1"/>
    </source>
</evidence>
<evidence type="ECO:0000313" key="4">
    <source>
        <dbReference type="Proteomes" id="UP000197050"/>
    </source>
</evidence>
<sequence>MTMIWHIAQVTQGGRRAAITLREERFTVYCPMERIRRQVKKGPAEEVERPLFPGYLFVGLGPWNDYDQLYSIDGLTKIVETRLSQERLAAIVYQLMARQCAGEFDQTSSHRYLPPKPLVGSMNRSVGFGLTALEKLLKTDHQGRMDLVLSGALDGEEDEEDLDRAA</sequence>
<protein>
    <recommendedName>
        <fullName evidence="2">NusG-like N-terminal domain-containing protein</fullName>
    </recommendedName>
</protein>
<gene>
    <name evidence="3" type="ORF">CEP68_02470</name>
</gene>
<dbReference type="KEGG" id="bvc:CEP68_02470"/>
<keyword evidence="1" id="KW-0804">Transcription</keyword>
<dbReference type="SUPFAM" id="SSF82679">
    <property type="entry name" value="N-utilization substance G protein NusG, N-terminal domain"/>
    <property type="match status" value="1"/>
</dbReference>
<dbReference type="RefSeq" id="WP_088582271.1">
    <property type="nucleotide sequence ID" value="NZ_CP022048.2"/>
</dbReference>
<reference evidence="4" key="1">
    <citation type="submission" date="2017-06" db="EMBL/GenBank/DDBJ databases">
        <title>FDA dAtabase for Regulatory Grade micrObial Sequences (FDA-ARGOS): Supporting development and validation of Infectious Disease Dx tests.</title>
        <authorList>
            <person name="Minogue T."/>
            <person name="Wolcott M."/>
            <person name="Wasieloski L."/>
            <person name="Aguilar W."/>
            <person name="Moore D."/>
            <person name="Tallon L."/>
            <person name="Sadzewicz L."/>
            <person name="Sengamalay N."/>
            <person name="Ott S."/>
            <person name="Godinez A."/>
            <person name="Nagaraj S."/>
            <person name="Nadendla S."/>
            <person name="Geyer C."/>
            <person name="Sichtig H."/>
        </authorList>
    </citation>
    <scope>NUCLEOTIDE SEQUENCE [LARGE SCALE GENOMIC DNA]</scope>
    <source>
        <strain evidence="4">FDAARGOS_289</strain>
    </source>
</reference>
<name>A0A1Z3U593_BREVE</name>
<dbReference type="InterPro" id="IPR006645">
    <property type="entry name" value="NGN-like_dom"/>
</dbReference>
<evidence type="ECO:0000256" key="1">
    <source>
        <dbReference type="ARBA" id="ARBA00023163"/>
    </source>
</evidence>
<dbReference type="Pfam" id="PF02357">
    <property type="entry name" value="NusG"/>
    <property type="match status" value="1"/>
</dbReference>
<dbReference type="GeneID" id="34013270"/>
<feature type="domain" description="NusG-like N-terminal" evidence="2">
    <location>
        <begin position="5"/>
        <end position="81"/>
    </location>
</feature>